<protein>
    <submittedName>
        <fullName evidence="1">Uncharacterized protein</fullName>
    </submittedName>
</protein>
<reference evidence="1 2" key="1">
    <citation type="journal article" date="2019" name="G3 (Bethesda)">
        <title>Sequencing of a Wild Apple (Malus baccata) Genome Unravels the Differences Between Cultivated and Wild Apple Species Regarding Disease Resistance and Cold Tolerance.</title>
        <authorList>
            <person name="Chen X."/>
        </authorList>
    </citation>
    <scope>NUCLEOTIDE SEQUENCE [LARGE SCALE GENOMIC DNA]</scope>
    <source>
        <strain evidence="2">cv. Shandingzi</strain>
        <tissue evidence="1">Leaves</tissue>
    </source>
</reference>
<evidence type="ECO:0000313" key="2">
    <source>
        <dbReference type="Proteomes" id="UP000315295"/>
    </source>
</evidence>
<dbReference type="Proteomes" id="UP000315295">
    <property type="component" value="Unassembled WGS sequence"/>
</dbReference>
<accession>A0A540MY08</accession>
<name>A0A540MY08_MALBA</name>
<sequence length="89" mass="9611">MWGHLPKPLQHIKTLRHSSKCPWISFFSYSYSDAPHKRSKLAPPQGVVVAVVAPALAAVDMISVADLMVAQLPIGTVIHLLKGDTPCVA</sequence>
<dbReference type="AlphaFoldDB" id="A0A540MY08"/>
<evidence type="ECO:0000313" key="1">
    <source>
        <dbReference type="EMBL" id="TQE03230.1"/>
    </source>
</evidence>
<dbReference type="EMBL" id="VIEB01000159">
    <property type="protein sequence ID" value="TQE03230.1"/>
    <property type="molecule type" value="Genomic_DNA"/>
</dbReference>
<proteinExistence type="predicted"/>
<comment type="caution">
    <text evidence="1">The sequence shown here is derived from an EMBL/GenBank/DDBJ whole genome shotgun (WGS) entry which is preliminary data.</text>
</comment>
<keyword evidence="2" id="KW-1185">Reference proteome</keyword>
<gene>
    <name evidence="1" type="ORF">C1H46_011131</name>
</gene>
<organism evidence="1 2">
    <name type="scientific">Malus baccata</name>
    <name type="common">Siberian crab apple</name>
    <name type="synonym">Pyrus baccata</name>
    <dbReference type="NCBI Taxonomy" id="106549"/>
    <lineage>
        <taxon>Eukaryota</taxon>
        <taxon>Viridiplantae</taxon>
        <taxon>Streptophyta</taxon>
        <taxon>Embryophyta</taxon>
        <taxon>Tracheophyta</taxon>
        <taxon>Spermatophyta</taxon>
        <taxon>Magnoliopsida</taxon>
        <taxon>eudicotyledons</taxon>
        <taxon>Gunneridae</taxon>
        <taxon>Pentapetalae</taxon>
        <taxon>rosids</taxon>
        <taxon>fabids</taxon>
        <taxon>Rosales</taxon>
        <taxon>Rosaceae</taxon>
        <taxon>Amygdaloideae</taxon>
        <taxon>Maleae</taxon>
        <taxon>Malus</taxon>
    </lineage>
</organism>